<gene>
    <name evidence="2" type="ORF">DSCOOX_00940</name>
</gene>
<feature type="transmembrane region" description="Helical" evidence="1">
    <location>
        <begin position="37"/>
        <end position="56"/>
    </location>
</feature>
<protein>
    <recommendedName>
        <fullName evidence="4">Glycosyl transferase family 1 domain-containing protein</fullName>
    </recommendedName>
</protein>
<dbReference type="Proteomes" id="UP000422108">
    <property type="component" value="Chromosome"/>
</dbReference>
<keyword evidence="1" id="KW-0812">Transmembrane</keyword>
<evidence type="ECO:0000313" key="2">
    <source>
        <dbReference type="EMBL" id="BBO86914.1"/>
    </source>
</evidence>
<evidence type="ECO:0000313" key="3">
    <source>
        <dbReference type="Proteomes" id="UP000422108"/>
    </source>
</evidence>
<dbReference type="EMBL" id="AP021879">
    <property type="protein sequence ID" value="BBO86914.1"/>
    <property type="molecule type" value="Genomic_DNA"/>
</dbReference>
<name>A0A5K8A3I6_9BACT</name>
<reference evidence="2 3" key="1">
    <citation type="submission" date="2019-11" db="EMBL/GenBank/DDBJ databases">
        <title>Comparative genomics of hydrocarbon-degrading Desulfosarcina strains.</title>
        <authorList>
            <person name="Watanabe M."/>
            <person name="Kojima H."/>
            <person name="Fukui M."/>
        </authorList>
    </citation>
    <scope>NUCLEOTIDE SEQUENCE [LARGE SCALE GENOMIC DNA]</scope>
    <source>
        <strain evidence="3">oXyS1</strain>
    </source>
</reference>
<organism evidence="2 3">
    <name type="scientific">Desulfosarcina ovata subsp. ovata</name>
    <dbReference type="NCBI Taxonomy" id="2752305"/>
    <lineage>
        <taxon>Bacteria</taxon>
        <taxon>Pseudomonadati</taxon>
        <taxon>Thermodesulfobacteriota</taxon>
        <taxon>Desulfobacteria</taxon>
        <taxon>Desulfobacterales</taxon>
        <taxon>Desulfosarcinaceae</taxon>
        <taxon>Desulfosarcina</taxon>
    </lineage>
</organism>
<evidence type="ECO:0008006" key="4">
    <source>
        <dbReference type="Google" id="ProtNLM"/>
    </source>
</evidence>
<dbReference type="AlphaFoldDB" id="A0A5K8A3I6"/>
<keyword evidence="1" id="KW-0472">Membrane</keyword>
<evidence type="ECO:0000256" key="1">
    <source>
        <dbReference type="SAM" id="Phobius"/>
    </source>
</evidence>
<accession>A0A5K8A3I6</accession>
<keyword evidence="3" id="KW-1185">Reference proteome</keyword>
<keyword evidence="1" id="KW-1133">Transmembrane helix</keyword>
<sequence>MGWAYRIAVPHLAASTMFPDGWLRCLPMPPARTSKKAILSFLKLAFVSILPFYRFLTTNVDHKRTIIFIESINPFSLIAFTIAFTAIAKNNLAVWFLCRGEHSFSGFNKFRGLLEAGLQKIIKHLLPPGRFKLLSDTELFAKWYATYFRHPITVMPIPHTDIPTGQSDPPRQDTITCWMAGQQHAILYNVAIISKIAHTISENANKLLFVVSEKCDLEPVPGGVNLKKIGAVLTQEQYLSMFGKCDIVLLPYNPAIHSMRTSGVFVECIIAGRMPVVSKGTWMASELAGHHLTELAVDWHAPGLIDLLIDLHHNEPVRRKLREMRTAYLTFHNKTAYAHKLETILDQSFG</sequence>
<proteinExistence type="predicted"/>